<dbReference type="HOGENOM" id="CLU_2420019_0_0_2"/>
<dbReference type="STRING" id="644295.Metev_0342"/>
<organism evidence="1 2">
    <name type="scientific">Methanohalobium evestigatum (strain ATCC BAA-1072 / DSM 3721 / NBRC 107634 / OCM 161 / Z-7303)</name>
    <dbReference type="NCBI Taxonomy" id="644295"/>
    <lineage>
        <taxon>Archaea</taxon>
        <taxon>Methanobacteriati</taxon>
        <taxon>Methanobacteriota</taxon>
        <taxon>Stenosarchaea group</taxon>
        <taxon>Methanomicrobia</taxon>
        <taxon>Methanosarcinales</taxon>
        <taxon>Methanosarcinaceae</taxon>
        <taxon>Methanohalobium</taxon>
    </lineage>
</organism>
<dbReference type="GeneID" id="9345959"/>
<dbReference type="EMBL" id="CP002069">
    <property type="protein sequence ID" value="ADI73267.1"/>
    <property type="molecule type" value="Genomic_DNA"/>
</dbReference>
<dbReference type="RefSeq" id="WP_013193835.1">
    <property type="nucleotide sequence ID" value="NC_014253.1"/>
</dbReference>
<evidence type="ECO:0000313" key="2">
    <source>
        <dbReference type="Proteomes" id="UP000000391"/>
    </source>
</evidence>
<name>D7E6P5_METEZ</name>
<reference evidence="1 2" key="1">
    <citation type="submission" date="2010-06" db="EMBL/GenBank/DDBJ databases">
        <title>Complete sequence chromosome of Methanohalobium evestigatum Z-7303.</title>
        <authorList>
            <consortium name="US DOE Joint Genome Institute"/>
            <person name="Lucas S."/>
            <person name="Copeland A."/>
            <person name="Lapidus A."/>
            <person name="Cheng J.-F."/>
            <person name="Bruce D."/>
            <person name="Goodwin L."/>
            <person name="Pitluck S."/>
            <person name="Saunders E."/>
            <person name="Detter J.C."/>
            <person name="Han C."/>
            <person name="Tapia R."/>
            <person name="Land M."/>
            <person name="Hauser L."/>
            <person name="Kyrpides N."/>
            <person name="Mikhailova N."/>
            <person name="Sieprawska-Lupa M."/>
            <person name="Whitman W.B."/>
            <person name="Anderson I."/>
            <person name="Woyke T."/>
        </authorList>
    </citation>
    <scope>NUCLEOTIDE SEQUENCE [LARGE SCALE GENOMIC DNA]</scope>
    <source>
        <strain evidence="2">ATCC BAA-1072 / DSM 3721 / NBRC 107634 / OCM 161 / Z-7303</strain>
    </source>
</reference>
<keyword evidence="2" id="KW-1185">Reference proteome</keyword>
<protein>
    <submittedName>
        <fullName evidence="1">Uncharacterized protein</fullName>
    </submittedName>
</protein>
<accession>D7E6P5</accession>
<dbReference type="AlphaFoldDB" id="D7E6P5"/>
<dbReference type="KEGG" id="mev:Metev_0342"/>
<evidence type="ECO:0000313" key="1">
    <source>
        <dbReference type="EMBL" id="ADI73267.1"/>
    </source>
</evidence>
<proteinExistence type="predicted"/>
<dbReference type="Proteomes" id="UP000000391">
    <property type="component" value="Chromosome"/>
</dbReference>
<gene>
    <name evidence="1" type="ordered locus">Metev_0342</name>
</gene>
<sequence>MDLEKLIESCGYGIHSKRSKYEYNKNFDSNVEVFESTYMNKDRNYKDIIEPEFSVHMEQPGFGKTESMIDYIKSNPNEKHLILGPSHAFLE</sequence>